<evidence type="ECO:0000313" key="2">
    <source>
        <dbReference type="EMBL" id="OAD53138.1"/>
    </source>
</evidence>
<protein>
    <submittedName>
        <fullName evidence="2">Uncharacterized protein</fullName>
    </submittedName>
</protein>
<dbReference type="Proteomes" id="UP000250275">
    <property type="component" value="Unassembled WGS sequence"/>
</dbReference>
<dbReference type="AlphaFoldDB" id="A0A310S8W2"/>
<evidence type="ECO:0000256" key="1">
    <source>
        <dbReference type="SAM" id="MobiDB-lite"/>
    </source>
</evidence>
<reference evidence="2 3" key="1">
    <citation type="submission" date="2015-07" db="EMBL/GenBank/DDBJ databases">
        <title>The genome of Eufriesea mexicana.</title>
        <authorList>
            <person name="Pan H."/>
            <person name="Kapheim K."/>
        </authorList>
    </citation>
    <scope>NUCLEOTIDE SEQUENCE [LARGE SCALE GENOMIC DNA]</scope>
    <source>
        <strain evidence="2">0111107269</strain>
        <tissue evidence="2">Whole body</tissue>
    </source>
</reference>
<proteinExistence type="predicted"/>
<feature type="region of interest" description="Disordered" evidence="1">
    <location>
        <begin position="198"/>
        <end position="220"/>
    </location>
</feature>
<keyword evidence="3" id="KW-1185">Reference proteome</keyword>
<accession>A0A310S8W2</accession>
<dbReference type="EMBL" id="KQ768478">
    <property type="protein sequence ID" value="OAD53138.1"/>
    <property type="molecule type" value="Genomic_DNA"/>
</dbReference>
<evidence type="ECO:0000313" key="3">
    <source>
        <dbReference type="Proteomes" id="UP000250275"/>
    </source>
</evidence>
<name>A0A310S8W2_9HYME</name>
<sequence>MVDSTAKVSRCTWLMMGALPSLSITSRVQLTSIFYKSQSVWCWSSYPTSYLSWTAPIPWSASGHYWPVNGPYLLVTAQLLQWTVSILDSALGNNFSSLMDFRRHCIKFSNYPERNSCTSRPVDNIKEQGHQETNPAIKETARGPSEVFIGVYPLSKIPQNSSLKHLHGYTAESILARSLGFIDETVGEKWRNWKEANQESVRGGKARRLNPHKFSDSNEL</sequence>
<organism evidence="2 3">
    <name type="scientific">Eufriesea mexicana</name>
    <dbReference type="NCBI Taxonomy" id="516756"/>
    <lineage>
        <taxon>Eukaryota</taxon>
        <taxon>Metazoa</taxon>
        <taxon>Ecdysozoa</taxon>
        <taxon>Arthropoda</taxon>
        <taxon>Hexapoda</taxon>
        <taxon>Insecta</taxon>
        <taxon>Pterygota</taxon>
        <taxon>Neoptera</taxon>
        <taxon>Endopterygota</taxon>
        <taxon>Hymenoptera</taxon>
        <taxon>Apocrita</taxon>
        <taxon>Aculeata</taxon>
        <taxon>Apoidea</taxon>
        <taxon>Anthophila</taxon>
        <taxon>Apidae</taxon>
        <taxon>Eufriesea</taxon>
    </lineage>
</organism>
<gene>
    <name evidence="2" type="ORF">WN48_10768</name>
</gene>